<dbReference type="Gene3D" id="1.20.5.4130">
    <property type="match status" value="1"/>
</dbReference>
<feature type="domain" description="Disease resistance protein winged helix" evidence="21">
    <location>
        <begin position="907"/>
        <end position="980"/>
    </location>
</feature>
<sequence length="1722" mass="195331">MLKPAQRRFKYLQLYVISYKSIGIQGGKNVLKKPSLIWSGKSEKHAKIPSFHDLEQNTDAKFLHICANETIQGVEYKDYPSPKNGILVADVFSNFCSKPVDVSKIGFIYAGAQKNVGTSGVTIVIIKKDLIGNDGIYMCGLAYEDLLDQGGLVEVEKKNKKKAEILYSAYNGSIGFYRCLGEKSVRSLMNVPFTLEKSGLEIEFIKEAAKDMVQLKWHKSVGGMRASIYNAMPLAGFEKSVAFMKDFRPSFQVLMFNSIKKDLVLHSSILVFEDHSRFHDLADGMIEEKDKEISKLLDDNKDLHQSFESKPPVDHEGNHYTGMKPFLYAKARCTEFKHFCSRIADSGKDGSLGPNLSVRYVSLEENLHKTSEVHLDKMSKYLFVDLFEVIFTSVNKHTMPLQMFHQAQQAMLLDLPALFSQDSHFLKSGKQVKGFFYCMRTICYCNSAAIVLAACRRHGLSISCILFVKTLHWFTKSTKPKMAETVIISVVLGKLIPVATEQISLAWGFEELLKELQDSLTTIQAVLTDAERRQVGEESVRLWMRRLKDVAYDVDDVLDEFAYEILRRKLEIRNQMKRKVFFFFSFSNPIAFQIDMANKIKTMLKSLEKISNKAKEFDFASAGSINAIPEVILNRETDSSLEDAEIVGMGDHVSKIVDLMLNATNEQLSVIPIVGMPGLGKTTLAKLVYNHELVQKNFDKTIWICVSDDFDDKKILREILESLTLDSCALQTKDAILKSLKKELQEKRYLLVLDDVWNEDRVKWDTLRSCLLGINSSAGNNIIVTTRSDTVAKIMKTIHQRHLEKLSDDECWSIIKKRVSSNERIPLSLDLEDIGREISKRCQGIPLVARVLGGTMANNIEESEWLAIQNSEVWSSLNGESEILSTLKLSFNHLSPSLKSCFTYCAIFPKDYEMGKEELIQHWMAEGFLHPSQGSSFEMEDIGNKYFDILLANSLFQDIKRDYFGDIISCKMHDLVHDLALSISKWETLHLGGNVGDDIDMSHIRRLSFISNDRTTPTIPLSRDGMGRLRTVFLIPTNLGDKLLDLKFVRGLTLSGVSWKKNFKSICEFRHLRLLQFGGTYMSALPNSISKLYNLQTLVVKDTYVRKLPKNLRNLTNLRHLKISHVDMTQMPINIGQLTCLLTLPLFVIGQKAGHRIEELGFLSQLRGGLNIFNLEHVRDKEEAKTANLVGKTRVHKLEFHWSRERVGNNNDEDVLEGLQPHPRLKSLKIRNFGGEKFPSWILAGDNSGGGLFLFNHLLEIRLVYCNKCEKIPTLGHLPCLKFLQIEGMDNVTCIGAEFYDSYSGVGSSTSRGGSRRNELFPALERLYLLRMPNLVEWKDAVDPTTTRMVFPCLEELAIAACSKLISAPCHFPSLKKLDIRKTCSTTFKNIISKVTTLTSLEISDISELACLPEHLWQNNTTSLMSLKIGSCADLVSILLPHEDDVCAPCMSLQSLCIVKCEKLSHLPNTLQTFNSLEKFEVISCSNVMYFPSLQGVAPFLRTLKISCGDEVFPSGLQSCTSLSELTISECPNLKSIPDMRELHSLIRLEIWDCPNLISIGDLRELHSLIRLEIRYCPNLISIGDLRELHSLIRLVIHDCPNLISIGDLRELHSLNDLGIMRCQKLRHLPDGLDCLTRLKHLWIGKFCEELDVSTILCSFQHSQTSLENLYLYGCDKLKTPPEEILRFTGLKYLAIIGCKSRITFHFWFKCRMPHLDLWIPI</sequence>
<evidence type="ECO:0000256" key="12">
    <source>
        <dbReference type="ARBA" id="ARBA00022840"/>
    </source>
</evidence>
<dbReference type="Gramene" id="QL06p052765:mrna">
    <property type="protein sequence ID" value="QL06p052765:mrna"/>
    <property type="gene ID" value="QL06p052765"/>
</dbReference>
<evidence type="ECO:0000256" key="10">
    <source>
        <dbReference type="ARBA" id="ARBA00022741"/>
    </source>
</evidence>
<dbReference type="InterPro" id="IPR058922">
    <property type="entry name" value="WHD_DRP"/>
</dbReference>
<dbReference type="InterPro" id="IPR032675">
    <property type="entry name" value="LRR_dom_sf"/>
</dbReference>
<name>A0A7N2M2I3_QUELO</name>
<evidence type="ECO:0000256" key="16">
    <source>
        <dbReference type="ARBA" id="ARBA00049007"/>
    </source>
</evidence>
<dbReference type="Gene3D" id="3.40.50.300">
    <property type="entry name" value="P-loop containing nucleotide triphosphate hydrolases"/>
    <property type="match status" value="1"/>
</dbReference>
<dbReference type="GO" id="GO:0051707">
    <property type="term" value="P:response to other organism"/>
    <property type="evidence" value="ECO:0007669"/>
    <property type="project" value="UniProtKB-ARBA"/>
</dbReference>
<dbReference type="GO" id="GO:0043531">
    <property type="term" value="F:ADP binding"/>
    <property type="evidence" value="ECO:0007669"/>
    <property type="project" value="InterPro"/>
</dbReference>
<comment type="catalytic activity">
    <reaction evidence="16">
        <text>O-phospho-L-serine + 2-oxoglutarate = 3-phosphooxypyruvate + L-glutamate</text>
        <dbReference type="Rhea" id="RHEA:14329"/>
        <dbReference type="ChEBI" id="CHEBI:16810"/>
        <dbReference type="ChEBI" id="CHEBI:18110"/>
        <dbReference type="ChEBI" id="CHEBI:29985"/>
        <dbReference type="ChEBI" id="CHEBI:57524"/>
        <dbReference type="EC" id="2.6.1.52"/>
    </reaction>
</comment>
<evidence type="ECO:0000259" key="18">
    <source>
        <dbReference type="Pfam" id="PF00266"/>
    </source>
</evidence>
<dbReference type="EC" id="2.6.1.52" evidence="4"/>
<evidence type="ECO:0000256" key="6">
    <source>
        <dbReference type="ARBA" id="ARBA00022605"/>
    </source>
</evidence>
<dbReference type="FunFam" id="1.10.10.10:FF:000322">
    <property type="entry name" value="Probable disease resistance protein At1g63360"/>
    <property type="match status" value="1"/>
</dbReference>
<feature type="domain" description="Disease resistance N-terminal" evidence="20">
    <location>
        <begin position="487"/>
        <end position="577"/>
    </location>
</feature>
<feature type="domain" description="R13L1/DRL21-like LRR repeat region" evidence="22">
    <location>
        <begin position="1157"/>
        <end position="1289"/>
    </location>
</feature>
<dbReference type="InterPro" id="IPR015421">
    <property type="entry name" value="PyrdxlP-dep_Trfase_major"/>
</dbReference>
<dbReference type="GO" id="GO:0004648">
    <property type="term" value="F:O-phospho-L-serine:2-oxoglutarate aminotransferase activity"/>
    <property type="evidence" value="ECO:0007669"/>
    <property type="project" value="UniProtKB-EC"/>
</dbReference>
<dbReference type="InterPro" id="IPR020578">
    <property type="entry name" value="Aminotrans_V_PyrdxlP_BS"/>
</dbReference>
<comment type="similarity">
    <text evidence="3">Belongs to the class-V pyridoxal-phosphate-dependent aminotransferase family. SerC subfamily.</text>
</comment>
<evidence type="ECO:0000256" key="14">
    <source>
        <dbReference type="ARBA" id="ARBA00023299"/>
    </source>
</evidence>
<comment type="pathway">
    <text evidence="2">Amino-acid biosynthesis; L-serine biosynthesis; L-serine from 3-phospho-D-glycerate: step 2/3.</text>
</comment>
<dbReference type="Gene3D" id="3.80.10.10">
    <property type="entry name" value="Ribonuclease Inhibitor"/>
    <property type="match status" value="4"/>
</dbReference>
<dbReference type="Pfam" id="PF23559">
    <property type="entry name" value="WHD_DRP"/>
    <property type="match status" value="1"/>
</dbReference>
<dbReference type="Gene3D" id="1.10.8.430">
    <property type="entry name" value="Helical domain of apoptotic protease-activating factors"/>
    <property type="match status" value="1"/>
</dbReference>
<evidence type="ECO:0000259" key="20">
    <source>
        <dbReference type="Pfam" id="PF18052"/>
    </source>
</evidence>
<evidence type="ECO:0000256" key="1">
    <source>
        <dbReference type="ARBA" id="ARBA00001933"/>
    </source>
</evidence>
<dbReference type="InterPro" id="IPR002182">
    <property type="entry name" value="NB-ARC"/>
</dbReference>
<dbReference type="SUPFAM" id="SSF53383">
    <property type="entry name" value="PLP-dependent transferases"/>
    <property type="match status" value="1"/>
</dbReference>
<dbReference type="InterPro" id="IPR042197">
    <property type="entry name" value="Apaf_helical"/>
</dbReference>
<evidence type="ECO:0000256" key="4">
    <source>
        <dbReference type="ARBA" id="ARBA00013030"/>
    </source>
</evidence>
<evidence type="ECO:0000256" key="17">
    <source>
        <dbReference type="RuleBase" id="RU004504"/>
    </source>
</evidence>
<dbReference type="PROSITE" id="PS00595">
    <property type="entry name" value="AA_TRANSFER_CLASS_5"/>
    <property type="match status" value="1"/>
</dbReference>
<dbReference type="GO" id="GO:0005524">
    <property type="term" value="F:ATP binding"/>
    <property type="evidence" value="ECO:0007669"/>
    <property type="project" value="UniProtKB-KW"/>
</dbReference>
<keyword evidence="24" id="KW-1185">Reference proteome</keyword>
<evidence type="ECO:0000256" key="2">
    <source>
        <dbReference type="ARBA" id="ARBA00005099"/>
    </source>
</evidence>
<dbReference type="InterPro" id="IPR038005">
    <property type="entry name" value="RX-like_CC"/>
</dbReference>
<keyword evidence="10" id="KW-0547">Nucleotide-binding</keyword>
<keyword evidence="11" id="KW-0611">Plant defense</keyword>
<keyword evidence="7" id="KW-0433">Leucine-rich repeat</keyword>
<dbReference type="FunFam" id="3.40.50.300:FF:001091">
    <property type="entry name" value="Probable disease resistance protein At1g61300"/>
    <property type="match status" value="1"/>
</dbReference>
<evidence type="ECO:0000259" key="21">
    <source>
        <dbReference type="Pfam" id="PF23559"/>
    </source>
</evidence>
<dbReference type="InterPro" id="IPR056789">
    <property type="entry name" value="LRR_R13L1-DRL21"/>
</dbReference>
<dbReference type="InParanoid" id="A0A7N2M2I3"/>
<dbReference type="InterPro" id="IPR000192">
    <property type="entry name" value="Aminotrans_V_dom"/>
</dbReference>
<dbReference type="Gene3D" id="3.90.1150.10">
    <property type="entry name" value="Aspartate Aminotransferase, domain 1"/>
    <property type="match status" value="1"/>
</dbReference>
<comment type="catalytic activity">
    <reaction evidence="15">
        <text>4-(phosphooxy)-L-threonine + 2-oxoglutarate = (R)-3-hydroxy-2-oxo-4-phosphooxybutanoate + L-glutamate</text>
        <dbReference type="Rhea" id="RHEA:16573"/>
        <dbReference type="ChEBI" id="CHEBI:16810"/>
        <dbReference type="ChEBI" id="CHEBI:29985"/>
        <dbReference type="ChEBI" id="CHEBI:58452"/>
        <dbReference type="ChEBI" id="CHEBI:58538"/>
        <dbReference type="EC" id="2.6.1.52"/>
    </reaction>
</comment>
<evidence type="ECO:0000256" key="5">
    <source>
        <dbReference type="ARBA" id="ARBA00022576"/>
    </source>
</evidence>
<feature type="domain" description="NB-ARC" evidence="19">
    <location>
        <begin position="651"/>
        <end position="822"/>
    </location>
</feature>
<comment type="cofactor">
    <cofactor evidence="1 17">
        <name>pyridoxal 5'-phosphate</name>
        <dbReference type="ChEBI" id="CHEBI:597326"/>
    </cofactor>
</comment>
<dbReference type="PRINTS" id="PR00364">
    <property type="entry name" value="DISEASERSIST"/>
</dbReference>
<evidence type="ECO:0000259" key="22">
    <source>
        <dbReference type="Pfam" id="PF25019"/>
    </source>
</evidence>
<dbReference type="EnsemblPlants" id="QL06p052765:mrna">
    <property type="protein sequence ID" value="QL06p052765:mrna"/>
    <property type="gene ID" value="QL06p052765"/>
</dbReference>
<keyword evidence="12" id="KW-0067">ATP-binding</keyword>
<dbReference type="GO" id="GO:0006564">
    <property type="term" value="P:L-serine biosynthetic process"/>
    <property type="evidence" value="ECO:0007669"/>
    <property type="project" value="UniProtKB-KW"/>
</dbReference>
<organism evidence="23 24">
    <name type="scientific">Quercus lobata</name>
    <name type="common">Valley oak</name>
    <dbReference type="NCBI Taxonomy" id="97700"/>
    <lineage>
        <taxon>Eukaryota</taxon>
        <taxon>Viridiplantae</taxon>
        <taxon>Streptophyta</taxon>
        <taxon>Embryophyta</taxon>
        <taxon>Tracheophyta</taxon>
        <taxon>Spermatophyta</taxon>
        <taxon>Magnoliopsida</taxon>
        <taxon>eudicotyledons</taxon>
        <taxon>Gunneridae</taxon>
        <taxon>Pentapetalae</taxon>
        <taxon>rosids</taxon>
        <taxon>fabids</taxon>
        <taxon>Fagales</taxon>
        <taxon>Fagaceae</taxon>
        <taxon>Quercus</taxon>
    </lineage>
</organism>
<evidence type="ECO:0000256" key="11">
    <source>
        <dbReference type="ARBA" id="ARBA00022821"/>
    </source>
</evidence>
<evidence type="ECO:0000256" key="7">
    <source>
        <dbReference type="ARBA" id="ARBA00022614"/>
    </source>
</evidence>
<dbReference type="CDD" id="cd14798">
    <property type="entry name" value="RX-CC_like"/>
    <property type="match status" value="1"/>
</dbReference>
<dbReference type="Gene3D" id="3.40.640.10">
    <property type="entry name" value="Type I PLP-dependent aspartate aminotransferase-like (Major domain)"/>
    <property type="match status" value="1"/>
</dbReference>
<accession>A0A7N2M2I3</accession>
<feature type="domain" description="Aminotransferase class V" evidence="18">
    <location>
        <begin position="57"/>
        <end position="132"/>
    </location>
</feature>
<evidence type="ECO:0000256" key="3">
    <source>
        <dbReference type="ARBA" id="ARBA00006904"/>
    </source>
</evidence>
<dbReference type="Pfam" id="PF00266">
    <property type="entry name" value="Aminotran_5"/>
    <property type="match status" value="1"/>
</dbReference>
<reference evidence="23 24" key="1">
    <citation type="journal article" date="2016" name="G3 (Bethesda)">
        <title>First Draft Assembly and Annotation of the Genome of a California Endemic Oak Quercus lobata Nee (Fagaceae).</title>
        <authorList>
            <person name="Sork V.L."/>
            <person name="Fitz-Gibbon S.T."/>
            <person name="Puiu D."/>
            <person name="Crepeau M."/>
            <person name="Gugger P.F."/>
            <person name="Sherman R."/>
            <person name="Stevens K."/>
            <person name="Langley C.H."/>
            <person name="Pellegrini M."/>
            <person name="Salzberg S.L."/>
        </authorList>
    </citation>
    <scope>NUCLEOTIDE SEQUENCE [LARGE SCALE GENOMIC DNA]</scope>
    <source>
        <strain evidence="23 24">cv. SW786</strain>
    </source>
</reference>
<dbReference type="EMBL" id="LRBV02000006">
    <property type="status" value="NOT_ANNOTATED_CDS"/>
    <property type="molecule type" value="Genomic_DNA"/>
</dbReference>
<evidence type="ECO:0000256" key="8">
    <source>
        <dbReference type="ARBA" id="ARBA00022679"/>
    </source>
</evidence>
<evidence type="ECO:0000259" key="19">
    <source>
        <dbReference type="Pfam" id="PF00931"/>
    </source>
</evidence>
<evidence type="ECO:0000313" key="24">
    <source>
        <dbReference type="Proteomes" id="UP000594261"/>
    </source>
</evidence>
<protein>
    <recommendedName>
        <fullName evidence="4">phosphoserine transaminase</fullName>
        <ecNumber evidence="4">2.6.1.52</ecNumber>
    </recommendedName>
</protein>
<proteinExistence type="inferred from homology"/>
<keyword evidence="8" id="KW-0808">Transferase</keyword>
<keyword evidence="13" id="KW-0663">Pyridoxal phosphate</keyword>
<evidence type="ECO:0000256" key="15">
    <source>
        <dbReference type="ARBA" id="ARBA00047630"/>
    </source>
</evidence>
<dbReference type="InterPro" id="IPR041118">
    <property type="entry name" value="Rx_N"/>
</dbReference>
<dbReference type="InterPro" id="IPR015422">
    <property type="entry name" value="PyrdxlP-dep_Trfase_small"/>
</dbReference>
<dbReference type="Pfam" id="PF18052">
    <property type="entry name" value="Rx_N"/>
    <property type="match status" value="1"/>
</dbReference>
<keyword evidence="5" id="KW-0032">Aminotransferase</keyword>
<keyword evidence="9" id="KW-0677">Repeat</keyword>
<evidence type="ECO:0000313" key="23">
    <source>
        <dbReference type="EnsemblPlants" id="QL06p052765:mrna"/>
    </source>
</evidence>
<dbReference type="Pfam" id="PF25019">
    <property type="entry name" value="LRR_R13L1-DRL21"/>
    <property type="match status" value="1"/>
</dbReference>
<reference evidence="23" key="2">
    <citation type="submission" date="2021-01" db="UniProtKB">
        <authorList>
            <consortium name="EnsemblPlants"/>
        </authorList>
    </citation>
    <scope>IDENTIFICATION</scope>
</reference>
<keyword evidence="6" id="KW-0028">Amino-acid biosynthesis</keyword>
<evidence type="ECO:0000256" key="9">
    <source>
        <dbReference type="ARBA" id="ARBA00022737"/>
    </source>
</evidence>
<dbReference type="InterPro" id="IPR015424">
    <property type="entry name" value="PyrdxlP-dep_Trfase"/>
</dbReference>
<dbReference type="InterPro" id="IPR027417">
    <property type="entry name" value="P-loop_NTPase"/>
</dbReference>
<dbReference type="SUPFAM" id="SSF52058">
    <property type="entry name" value="L domain-like"/>
    <property type="match status" value="2"/>
</dbReference>
<keyword evidence="14" id="KW-0718">Serine biosynthesis</keyword>
<dbReference type="PANTHER" id="PTHR36766">
    <property type="entry name" value="PLANT BROAD-SPECTRUM MILDEW RESISTANCE PROTEIN RPW8"/>
    <property type="match status" value="1"/>
</dbReference>
<dbReference type="Proteomes" id="UP000594261">
    <property type="component" value="Chromosome 6"/>
</dbReference>
<dbReference type="Pfam" id="PF00931">
    <property type="entry name" value="NB-ARC"/>
    <property type="match status" value="1"/>
</dbReference>
<dbReference type="FunFam" id="3.90.1150.10:FF:000006">
    <property type="entry name" value="Phosphoserine aminotransferase"/>
    <property type="match status" value="1"/>
</dbReference>
<dbReference type="SUPFAM" id="SSF52540">
    <property type="entry name" value="P-loop containing nucleoside triphosphate hydrolases"/>
    <property type="match status" value="1"/>
</dbReference>
<dbReference type="PANTHER" id="PTHR36766:SF70">
    <property type="entry name" value="DISEASE RESISTANCE PROTEIN RGA4"/>
    <property type="match status" value="1"/>
</dbReference>
<dbReference type="GO" id="GO:0006952">
    <property type="term" value="P:defense response"/>
    <property type="evidence" value="ECO:0007669"/>
    <property type="project" value="UniProtKB-KW"/>
</dbReference>
<evidence type="ECO:0000256" key="13">
    <source>
        <dbReference type="ARBA" id="ARBA00022898"/>
    </source>
</evidence>